<dbReference type="SMART" id="SM00086">
    <property type="entry name" value="PAC"/>
    <property type="match status" value="2"/>
</dbReference>
<evidence type="ECO:0000256" key="1">
    <source>
        <dbReference type="ARBA" id="ARBA00000085"/>
    </source>
</evidence>
<dbReference type="InterPro" id="IPR003661">
    <property type="entry name" value="HisK_dim/P_dom"/>
</dbReference>
<dbReference type="GO" id="GO:0006355">
    <property type="term" value="P:regulation of DNA-templated transcription"/>
    <property type="evidence" value="ECO:0007669"/>
    <property type="project" value="InterPro"/>
</dbReference>
<evidence type="ECO:0000256" key="6">
    <source>
        <dbReference type="PROSITE-ProRule" id="PRU00169"/>
    </source>
</evidence>
<dbReference type="InterPro" id="IPR036890">
    <property type="entry name" value="HATPase_C_sf"/>
</dbReference>
<dbReference type="CDD" id="cd00130">
    <property type="entry name" value="PAS"/>
    <property type="match status" value="2"/>
</dbReference>
<dbReference type="GO" id="GO:0005886">
    <property type="term" value="C:plasma membrane"/>
    <property type="evidence" value="ECO:0007669"/>
    <property type="project" value="TreeGrafter"/>
</dbReference>
<feature type="domain" description="PAC" evidence="11">
    <location>
        <begin position="253"/>
        <end position="305"/>
    </location>
</feature>
<dbReference type="PANTHER" id="PTHR43047">
    <property type="entry name" value="TWO-COMPONENT HISTIDINE PROTEIN KINASE"/>
    <property type="match status" value="1"/>
</dbReference>
<dbReference type="PROSITE" id="PS50109">
    <property type="entry name" value="HIS_KIN"/>
    <property type="match status" value="1"/>
</dbReference>
<dbReference type="Gene3D" id="3.30.565.10">
    <property type="entry name" value="Histidine kinase-like ATPase, C-terminal domain"/>
    <property type="match status" value="1"/>
</dbReference>
<dbReference type="InterPro" id="IPR001789">
    <property type="entry name" value="Sig_transdc_resp-reg_receiver"/>
</dbReference>
<dbReference type="PANTHER" id="PTHR43047:SF72">
    <property type="entry name" value="OSMOSENSING HISTIDINE PROTEIN KINASE SLN1"/>
    <property type="match status" value="1"/>
</dbReference>
<dbReference type="Pfam" id="PF00512">
    <property type="entry name" value="HisKA"/>
    <property type="match status" value="1"/>
</dbReference>
<dbReference type="CDD" id="cd00082">
    <property type="entry name" value="HisKA"/>
    <property type="match status" value="1"/>
</dbReference>
<evidence type="ECO:0000313" key="12">
    <source>
        <dbReference type="EMBL" id="CAE0422318.1"/>
    </source>
</evidence>
<dbReference type="InterPro" id="IPR000014">
    <property type="entry name" value="PAS"/>
</dbReference>
<dbReference type="EC" id="2.7.13.3" evidence="2"/>
<dbReference type="Pfam" id="PF02518">
    <property type="entry name" value="HATPase_c"/>
    <property type="match status" value="1"/>
</dbReference>
<organism evidence="12">
    <name type="scientific">Amphora coffeiformis</name>
    <dbReference type="NCBI Taxonomy" id="265554"/>
    <lineage>
        <taxon>Eukaryota</taxon>
        <taxon>Sar</taxon>
        <taxon>Stramenopiles</taxon>
        <taxon>Ochrophyta</taxon>
        <taxon>Bacillariophyta</taxon>
        <taxon>Bacillariophyceae</taxon>
        <taxon>Bacillariophycidae</taxon>
        <taxon>Thalassiophysales</taxon>
        <taxon>Catenulaceae</taxon>
        <taxon>Amphora</taxon>
    </lineage>
</organism>
<evidence type="ECO:0000256" key="5">
    <source>
        <dbReference type="ARBA" id="ARBA00022777"/>
    </source>
</evidence>
<dbReference type="InterPro" id="IPR035965">
    <property type="entry name" value="PAS-like_dom_sf"/>
</dbReference>
<dbReference type="InterPro" id="IPR005467">
    <property type="entry name" value="His_kinase_dom"/>
</dbReference>
<dbReference type="InterPro" id="IPR004358">
    <property type="entry name" value="Sig_transdc_His_kin-like_C"/>
</dbReference>
<feature type="region of interest" description="Disordered" evidence="7">
    <location>
        <begin position="1"/>
        <end position="20"/>
    </location>
</feature>
<keyword evidence="3 6" id="KW-0597">Phosphoprotein</keyword>
<dbReference type="SMART" id="SM00448">
    <property type="entry name" value="REC"/>
    <property type="match status" value="1"/>
</dbReference>
<evidence type="ECO:0000256" key="7">
    <source>
        <dbReference type="SAM" id="MobiDB-lite"/>
    </source>
</evidence>
<dbReference type="AlphaFoldDB" id="A0A7S3PDN7"/>
<sequence>MKATSSDPSSDTPAPPDELQDKIRALVQEYGMEACRKCLQIAIDEQQQIHQAILEASFDGFFLVDQQGFIKSCNRAALQLFGYDAPSELVGHHIVSLVGGADPASHKRHFEHPPAPEPGSRILTHMRDVPARHKSGVEVRVTIGLCFVELNKQRHYVAFVRDLTKQQRQDALQQATFNASFDPIVVTNAAGTIQTVNQAMFEEFGYQEKEEEIIGASVTQLVPDSSQEPGGSLMEHFQAHAHHPSMVVPPSLRNREMTAIRADGTEFPIKVGLQKIKQDHMHELHLVGFIRNITDEKKAMEVTRMEGEIQAHEAKVKMERDMAAYFAHELRNPLGAIDSALRTMPEDLVQNVTEAQELLKSIQVCTTFMSQIMNNLSDVRQMEEDRISLQASPVNLGQLLTEVHTMLLPSVRAGVELRCTTDMGGRNWVMGDAHRLKQAMTNIASNAIKYTISGSINLSLRWTDNNNQQVQFECSDTGPGIPQDEKANLFKPFVKRGGAPGTGLDLAIAKHIVDFMGGSVRFESDPAVAAGSTCIANLPLAAVADPYTKRSAIRSVEKKKDAQPIVESLNILIVDDIAMNRKMVKRRFTKIAPHCHISEACTGEEALEICKREDTSFDVIILDMYMDKQGGVMLGTDTAKALRGRDGCDALLIGCSGNDVAQEFYDAGAKFFWSKPMPTDMEIIEQIRMGCLS</sequence>
<reference evidence="12" key="1">
    <citation type="submission" date="2021-01" db="EMBL/GenBank/DDBJ databases">
        <authorList>
            <person name="Corre E."/>
            <person name="Pelletier E."/>
            <person name="Niang G."/>
            <person name="Scheremetjew M."/>
            <person name="Finn R."/>
            <person name="Kale V."/>
            <person name="Holt S."/>
            <person name="Cochrane G."/>
            <person name="Meng A."/>
            <person name="Brown T."/>
            <person name="Cohen L."/>
        </authorList>
    </citation>
    <scope>NUCLEOTIDE SEQUENCE</scope>
    <source>
        <strain evidence="12">CCMP127</strain>
    </source>
</reference>
<dbReference type="InterPro" id="IPR013767">
    <property type="entry name" value="PAS_fold"/>
</dbReference>
<dbReference type="PROSITE" id="PS50112">
    <property type="entry name" value="PAS"/>
    <property type="match status" value="1"/>
</dbReference>
<evidence type="ECO:0000259" key="10">
    <source>
        <dbReference type="PROSITE" id="PS50112"/>
    </source>
</evidence>
<evidence type="ECO:0000256" key="2">
    <source>
        <dbReference type="ARBA" id="ARBA00012438"/>
    </source>
</evidence>
<gene>
    <name evidence="12" type="ORF">ACOF00016_LOCUS18896</name>
</gene>
<dbReference type="Gene3D" id="3.40.50.2300">
    <property type="match status" value="1"/>
</dbReference>
<dbReference type="SMART" id="SM00387">
    <property type="entry name" value="HATPase_c"/>
    <property type="match status" value="1"/>
</dbReference>
<evidence type="ECO:0000256" key="4">
    <source>
        <dbReference type="ARBA" id="ARBA00022679"/>
    </source>
</evidence>
<feature type="modified residue" description="4-aspartylphosphate" evidence="6">
    <location>
        <position position="623"/>
    </location>
</feature>
<dbReference type="EMBL" id="HBIM01025405">
    <property type="protein sequence ID" value="CAE0422318.1"/>
    <property type="molecule type" value="Transcribed_RNA"/>
</dbReference>
<dbReference type="SMART" id="SM00091">
    <property type="entry name" value="PAS"/>
    <property type="match status" value="2"/>
</dbReference>
<evidence type="ECO:0000256" key="3">
    <source>
        <dbReference type="ARBA" id="ARBA00022553"/>
    </source>
</evidence>
<dbReference type="InterPro" id="IPR000700">
    <property type="entry name" value="PAS-assoc_C"/>
</dbReference>
<dbReference type="PRINTS" id="PR00344">
    <property type="entry name" value="BCTRLSENSOR"/>
</dbReference>
<name>A0A7S3PDN7_9STRA</name>
<dbReference type="SUPFAM" id="SSF47384">
    <property type="entry name" value="Homodimeric domain of signal transducing histidine kinase"/>
    <property type="match status" value="1"/>
</dbReference>
<feature type="domain" description="Response regulatory" evidence="9">
    <location>
        <begin position="570"/>
        <end position="690"/>
    </location>
</feature>
<dbReference type="Gene3D" id="3.30.450.20">
    <property type="entry name" value="PAS domain"/>
    <property type="match status" value="2"/>
</dbReference>
<dbReference type="SUPFAM" id="SSF55785">
    <property type="entry name" value="PYP-like sensor domain (PAS domain)"/>
    <property type="match status" value="2"/>
</dbReference>
<dbReference type="PROSITE" id="PS50113">
    <property type="entry name" value="PAC"/>
    <property type="match status" value="1"/>
</dbReference>
<evidence type="ECO:0000259" key="11">
    <source>
        <dbReference type="PROSITE" id="PS50113"/>
    </source>
</evidence>
<dbReference type="InterPro" id="IPR003594">
    <property type="entry name" value="HATPase_dom"/>
</dbReference>
<dbReference type="SUPFAM" id="SSF55874">
    <property type="entry name" value="ATPase domain of HSP90 chaperone/DNA topoisomerase II/histidine kinase"/>
    <property type="match status" value="1"/>
</dbReference>
<dbReference type="GO" id="GO:0000155">
    <property type="term" value="F:phosphorelay sensor kinase activity"/>
    <property type="evidence" value="ECO:0007669"/>
    <property type="project" value="InterPro"/>
</dbReference>
<feature type="domain" description="Histidine kinase" evidence="8">
    <location>
        <begin position="325"/>
        <end position="542"/>
    </location>
</feature>
<dbReference type="SMART" id="SM00388">
    <property type="entry name" value="HisKA"/>
    <property type="match status" value="1"/>
</dbReference>
<dbReference type="PROSITE" id="PS50110">
    <property type="entry name" value="RESPONSE_REGULATORY"/>
    <property type="match status" value="1"/>
</dbReference>
<dbReference type="InterPro" id="IPR001610">
    <property type="entry name" value="PAC"/>
</dbReference>
<dbReference type="GO" id="GO:0009927">
    <property type="term" value="F:histidine phosphotransfer kinase activity"/>
    <property type="evidence" value="ECO:0007669"/>
    <property type="project" value="TreeGrafter"/>
</dbReference>
<evidence type="ECO:0000259" key="9">
    <source>
        <dbReference type="PROSITE" id="PS50110"/>
    </source>
</evidence>
<dbReference type="Pfam" id="PF13426">
    <property type="entry name" value="PAS_9"/>
    <property type="match status" value="1"/>
</dbReference>
<feature type="compositionally biased region" description="Low complexity" evidence="7">
    <location>
        <begin position="1"/>
        <end position="12"/>
    </location>
</feature>
<protein>
    <recommendedName>
        <fullName evidence="2">histidine kinase</fullName>
        <ecNumber evidence="2">2.7.13.3</ecNumber>
    </recommendedName>
</protein>
<dbReference type="NCBIfam" id="TIGR00229">
    <property type="entry name" value="sensory_box"/>
    <property type="match status" value="2"/>
</dbReference>
<feature type="domain" description="PAS" evidence="10">
    <location>
        <begin position="46"/>
        <end position="83"/>
    </location>
</feature>
<evidence type="ECO:0000259" key="8">
    <source>
        <dbReference type="PROSITE" id="PS50109"/>
    </source>
</evidence>
<dbReference type="Gene3D" id="1.10.287.130">
    <property type="match status" value="1"/>
</dbReference>
<comment type="catalytic activity">
    <reaction evidence="1">
        <text>ATP + protein L-histidine = ADP + protein N-phospho-L-histidine.</text>
        <dbReference type="EC" id="2.7.13.3"/>
    </reaction>
</comment>
<keyword evidence="5" id="KW-0418">Kinase</keyword>
<dbReference type="InterPro" id="IPR036097">
    <property type="entry name" value="HisK_dim/P_sf"/>
</dbReference>
<dbReference type="SUPFAM" id="SSF52172">
    <property type="entry name" value="CheY-like"/>
    <property type="match status" value="1"/>
</dbReference>
<keyword evidence="4" id="KW-0808">Transferase</keyword>
<dbReference type="Pfam" id="PF00072">
    <property type="entry name" value="Response_reg"/>
    <property type="match status" value="1"/>
</dbReference>
<dbReference type="InterPro" id="IPR011006">
    <property type="entry name" value="CheY-like_superfamily"/>
</dbReference>
<dbReference type="Pfam" id="PF00989">
    <property type="entry name" value="PAS"/>
    <property type="match status" value="1"/>
</dbReference>
<accession>A0A7S3PDN7</accession>
<proteinExistence type="predicted"/>